<accession>A0A9W5Z3M6</accession>
<name>A0A9W5Z3M6_9EURO</name>
<dbReference type="Gene3D" id="3.30.559.10">
    <property type="entry name" value="Chloramphenicol acetyltransferase-like domain"/>
    <property type="match status" value="1"/>
</dbReference>
<dbReference type="InterPro" id="IPR023213">
    <property type="entry name" value="CAT-like_dom_sf"/>
</dbReference>
<feature type="domain" description="Condensation" evidence="2">
    <location>
        <begin position="40"/>
        <end position="151"/>
    </location>
</feature>
<dbReference type="PANTHER" id="PTHR45398">
    <property type="match status" value="1"/>
</dbReference>
<evidence type="ECO:0000313" key="3">
    <source>
        <dbReference type="EMBL" id="GKZ28103.1"/>
    </source>
</evidence>
<protein>
    <submittedName>
        <fullName evidence="3">Nonribosomal peptide synthetase 1</fullName>
    </submittedName>
</protein>
<evidence type="ECO:0000313" key="4">
    <source>
        <dbReference type="Proteomes" id="UP001143548"/>
    </source>
</evidence>
<dbReference type="Proteomes" id="UP001143548">
    <property type="component" value="Unassembled WGS sequence"/>
</dbReference>
<proteinExistence type="inferred from homology"/>
<organism evidence="3 4">
    <name type="scientific">Aspergillus brasiliensis</name>
    <dbReference type="NCBI Taxonomy" id="319629"/>
    <lineage>
        <taxon>Eukaryota</taxon>
        <taxon>Fungi</taxon>
        <taxon>Dikarya</taxon>
        <taxon>Ascomycota</taxon>
        <taxon>Pezizomycotina</taxon>
        <taxon>Eurotiomycetes</taxon>
        <taxon>Eurotiomycetidae</taxon>
        <taxon>Eurotiales</taxon>
        <taxon>Aspergillaceae</taxon>
        <taxon>Aspergillus</taxon>
        <taxon>Aspergillus subgen. Circumdati</taxon>
    </lineage>
</organism>
<dbReference type="SUPFAM" id="SSF52777">
    <property type="entry name" value="CoA-dependent acyltransferases"/>
    <property type="match status" value="1"/>
</dbReference>
<comment type="caution">
    <text evidence="3">The sequence shown here is derived from an EMBL/GenBank/DDBJ whole genome shotgun (WGS) entry which is preliminary data.</text>
</comment>
<dbReference type="Pfam" id="PF00668">
    <property type="entry name" value="Condensation"/>
    <property type="match status" value="1"/>
</dbReference>
<dbReference type="GO" id="GO:0003824">
    <property type="term" value="F:catalytic activity"/>
    <property type="evidence" value="ECO:0007669"/>
    <property type="project" value="InterPro"/>
</dbReference>
<comment type="similarity">
    <text evidence="1">Belongs to the NRP synthetase family.</text>
</comment>
<dbReference type="EMBL" id="BROQ01000796">
    <property type="protein sequence ID" value="GKZ28103.1"/>
    <property type="molecule type" value="Genomic_DNA"/>
</dbReference>
<reference evidence="3" key="1">
    <citation type="submission" date="2022-07" db="EMBL/GenBank/DDBJ databases">
        <title>Taxonomy of Aspergillus series Nigri: significant species reduction supported by multi-species coalescent approaches.</title>
        <authorList>
            <person name="Bian C."/>
            <person name="Kusuya Y."/>
            <person name="Sklenar F."/>
            <person name="D'hooge E."/>
            <person name="Yaguchi T."/>
            <person name="Takahashi H."/>
            <person name="Hubka V."/>
        </authorList>
    </citation>
    <scope>NUCLEOTIDE SEQUENCE</scope>
    <source>
        <strain evidence="3">CBS 733.88</strain>
    </source>
</reference>
<evidence type="ECO:0000259" key="2">
    <source>
        <dbReference type="Pfam" id="PF00668"/>
    </source>
</evidence>
<dbReference type="PANTHER" id="PTHR45398:SF1">
    <property type="entry name" value="ENZYME, PUTATIVE (JCVI)-RELATED"/>
    <property type="match status" value="1"/>
</dbReference>
<dbReference type="InterPro" id="IPR001242">
    <property type="entry name" value="Condensation_dom"/>
</dbReference>
<feature type="non-terminal residue" evidence="3">
    <location>
        <position position="157"/>
    </location>
</feature>
<sequence length="157" mass="18131">MGLTVQEVLHSKSIKELATRVKRIDQSVVYEEQIDEPFDLSPIQKLHFMVRNEGQGHFNQSILTRLNRHIDEHDMRRAIETIIKRHSMLRSRLVKSDVEGKMRQQITEDVAGSYRWQSHSNSSRSEVDHAIANSQSCIDAFVGPVLAVDIFYENDNT</sequence>
<dbReference type="AlphaFoldDB" id="A0A9W5Z3M6"/>
<gene>
    <name evidence="3" type="ORF">AbraCBS73388_010747</name>
</gene>
<evidence type="ECO:0000256" key="1">
    <source>
        <dbReference type="ARBA" id="ARBA00029454"/>
    </source>
</evidence>